<dbReference type="Proteomes" id="UP000694845">
    <property type="component" value="Unplaced"/>
</dbReference>
<dbReference type="OMA" id="DQPNRVE"/>
<comment type="similarity">
    <text evidence="1 2">Belongs to the CYFIP family.</text>
</comment>
<dbReference type="Pfam" id="PF07159">
    <property type="entry name" value="CYRIA-B_Rac1-bd"/>
    <property type="match status" value="1"/>
</dbReference>
<reference evidence="5" key="1">
    <citation type="submission" date="2025-08" db="UniProtKB">
        <authorList>
            <consortium name="RefSeq"/>
        </authorList>
    </citation>
    <scope>IDENTIFICATION</scope>
</reference>
<name>A0A8B7XUD9_ACAPL</name>
<dbReference type="PRINTS" id="PR01698">
    <property type="entry name" value="CYTOFMRPINTP"/>
</dbReference>
<feature type="domain" description="CYRIA/CYRIB Rac1 binding" evidence="3">
    <location>
        <begin position="83"/>
        <end position="297"/>
    </location>
</feature>
<dbReference type="Pfam" id="PF05994">
    <property type="entry name" value="FragX_IP"/>
    <property type="match status" value="1"/>
</dbReference>
<gene>
    <name evidence="5" type="primary">LOC110975902</name>
</gene>
<dbReference type="PANTHER" id="PTHR12195">
    <property type="entry name" value="CYTOPLASMIC FMR1-INTERACTING PROTEIN-RELATED"/>
    <property type="match status" value="1"/>
</dbReference>
<organism evidence="4 5">
    <name type="scientific">Acanthaster planci</name>
    <name type="common">Crown-of-thorns starfish</name>
    <dbReference type="NCBI Taxonomy" id="133434"/>
    <lineage>
        <taxon>Eukaryota</taxon>
        <taxon>Metazoa</taxon>
        <taxon>Echinodermata</taxon>
        <taxon>Eleutherozoa</taxon>
        <taxon>Asterozoa</taxon>
        <taxon>Asteroidea</taxon>
        <taxon>Valvatacea</taxon>
        <taxon>Valvatida</taxon>
        <taxon>Acanthasteridae</taxon>
        <taxon>Acanthaster</taxon>
    </lineage>
</organism>
<dbReference type="GO" id="GO:0031267">
    <property type="term" value="F:small GTPase binding"/>
    <property type="evidence" value="ECO:0007669"/>
    <property type="project" value="InterPro"/>
</dbReference>
<protein>
    <recommendedName>
        <fullName evidence="2">Cytoplasmic FMR1-interacting protein</fullName>
    </recommendedName>
</protein>
<evidence type="ECO:0000256" key="2">
    <source>
        <dbReference type="PIRNR" id="PIRNR008153"/>
    </source>
</evidence>
<evidence type="ECO:0000256" key="1">
    <source>
        <dbReference type="ARBA" id="ARBA00025790"/>
    </source>
</evidence>
<dbReference type="AlphaFoldDB" id="A0A8B7XUD9"/>
<evidence type="ECO:0000313" key="4">
    <source>
        <dbReference type="Proteomes" id="UP000694845"/>
    </source>
</evidence>
<dbReference type="KEGG" id="aplc:110975902"/>
<keyword evidence="2" id="KW-0963">Cytoplasm</keyword>
<proteinExistence type="inferred from homology"/>
<sequence>MDLPEANAVPQPQPSNPLQAGKMAATVTLEDALSNVDLLEELPLPDQQPCIEATAVSITYQANFDTNFEDRTAYVTGMSKYIEEATVHSELNKLLEEGESYAVNLYTWRSCSRAMPAIKSNDQSNRVEIYQKFVEVIEPEVTKLVNFMYFQQRAIDAFCRDVKRLCHSEKKNDFVSESYLLTLGRLINMFAVLDALKNIKASIRNDYAAYRRAAQFLRVMADPQALRESQEVVMFLANNDKITQTLKENLVKIDGYEELLMDIINLCVEMYETRHYVVPSEKHMLVKVMAFGLYLLDTKDMVNIYKLDQKKKICLSRIDKIFKQLEVVPLYGDIQIPVFSYIKKSPNYEAHKSVWSCDSGNTSQYNLLEHLVSIREDHTRYISQLARHSNKEVTTALKDTNRSEAENKALYSLALKGLCLLSKWTSLVTELFSWKLIHPADKRTNPKIPDTAEEYEKATRYNYSSSEKFALIEVIAMIKGLQVLMTRMESVFQEAILRTTYAEVQDFTQKTLRDALRTAVKKKKNLIKTIIRAVRETCCDWVNGLEPKDDPCLKGEKDPKGGYTIKVGRRTVGPSSTQLYMMRTMLESLIADKGGTGKKTLRKELDGPSLEAIDDFHKKTFFYKHLLNFSETLQQCCDLSQLWYREFFLEMTMGERIQFPIDMSMPWILTDHILETKDPAMMEYILYPLDLYSDSAQYALTRFKKQFLYDEIEAEVNLCFDQLVYKLSDQIFAHYKALAASIVLDKRFRTECETYGISIPYPPANRYETLLRQRHLQLLGRSIDLNRLITQRISTAMYKSLEMAIIRFESSDLTGIVELDCLLEVNRLTHSLLSKHMKLTSFGSMLREANHNVMAPYGRITLHVFWELCSDFIVSFCYNGSTERFVRTKLAFAQPQNRDKPPSSSPSYIYGTKLLNTAFATVNSLYSSFIGIPHCRCIARLLGYQGIAVVMEELLKVIKRSINDYILPYVNILMDVMPKTCRLPRFEYGTKGVVAYYSAHLQDIAQYADLKMNLFHNFQEVGNAIVFMKMMEQCLAVEEVCDLLHASPFQNIIPKPHVKQGEKLENKLKRLEMNYAPLQVVPVVEKMGTQEQIADAREGDLLTRERLCCGLTMFEIVLNRIKGFLTDPVLTGPDPPNGVMNIDECSEFHRLWSAFQFVYCLPLKENNFTPEESYGEGLNWAGCTLITLLGQQKRFEALDFCYHILRVQKVDGVDADINGIPIGRLVDRIRKYQILNNQIFSVLNKYLKANESESSPVEKIRCYQPPIHQSVIDGGM</sequence>
<evidence type="ECO:0000313" key="5">
    <source>
        <dbReference type="RefSeq" id="XP_022084463.1"/>
    </source>
</evidence>
<evidence type="ECO:0000259" key="3">
    <source>
        <dbReference type="Pfam" id="PF07159"/>
    </source>
</evidence>
<dbReference type="GO" id="GO:0030833">
    <property type="term" value="P:regulation of actin filament polymerization"/>
    <property type="evidence" value="ECO:0007669"/>
    <property type="project" value="InterPro"/>
</dbReference>
<dbReference type="GO" id="GO:0005737">
    <property type="term" value="C:cytoplasm"/>
    <property type="evidence" value="ECO:0007669"/>
    <property type="project" value="UniProtKB-UniRule"/>
</dbReference>
<dbReference type="InterPro" id="IPR008081">
    <property type="entry name" value="Cytoplasmic_FMR1-int"/>
</dbReference>
<dbReference type="PIRSF" id="PIRSF008153">
    <property type="entry name" value="FMR1_interacting"/>
    <property type="match status" value="1"/>
</dbReference>
<dbReference type="RefSeq" id="XP_022084463.1">
    <property type="nucleotide sequence ID" value="XM_022228771.1"/>
</dbReference>
<accession>A0A8B7XUD9</accession>
<dbReference type="GeneID" id="110975902"/>
<dbReference type="OrthoDB" id="10265867at2759"/>
<dbReference type="InterPro" id="IPR009828">
    <property type="entry name" value="CYRIA/CYRIB_Rac1-bd"/>
</dbReference>
<keyword evidence="4" id="KW-1185">Reference proteome</keyword>